<proteinExistence type="predicted"/>
<accession>A0A2T5VGS4</accession>
<dbReference type="AlphaFoldDB" id="A0A2T5VGS4"/>
<keyword evidence="2" id="KW-1185">Reference proteome</keyword>
<reference evidence="1 2" key="1">
    <citation type="submission" date="2018-04" db="EMBL/GenBank/DDBJ databases">
        <title>Genomic Encyclopedia of Archaeal and Bacterial Type Strains, Phase II (KMG-II): from individual species to whole genera.</title>
        <authorList>
            <person name="Goeker M."/>
        </authorList>
    </citation>
    <scope>NUCLEOTIDE SEQUENCE [LARGE SCALE GENOMIC DNA]</scope>
    <source>
        <strain evidence="1 2">DSM 23382</strain>
    </source>
</reference>
<evidence type="ECO:0000313" key="2">
    <source>
        <dbReference type="Proteomes" id="UP000244081"/>
    </source>
</evidence>
<dbReference type="RefSeq" id="WP_170122024.1">
    <property type="nucleotide sequence ID" value="NZ_QAYG01000001.1"/>
</dbReference>
<organism evidence="1 2">
    <name type="scientific">Breoghania corrubedonensis</name>
    <dbReference type="NCBI Taxonomy" id="665038"/>
    <lineage>
        <taxon>Bacteria</taxon>
        <taxon>Pseudomonadati</taxon>
        <taxon>Pseudomonadota</taxon>
        <taxon>Alphaproteobacteria</taxon>
        <taxon>Hyphomicrobiales</taxon>
        <taxon>Stappiaceae</taxon>
        <taxon>Breoghania</taxon>
    </lineage>
</organism>
<dbReference type="EMBL" id="QAYG01000001">
    <property type="protein sequence ID" value="PTW62949.1"/>
    <property type="molecule type" value="Genomic_DNA"/>
</dbReference>
<dbReference type="Proteomes" id="UP000244081">
    <property type="component" value="Unassembled WGS sequence"/>
</dbReference>
<sequence>MNRNALVALVAVLAVAAGTFGYLYYQERQQKTGIQIEMGNDGLSVETK</sequence>
<name>A0A2T5VGS4_9HYPH</name>
<protein>
    <submittedName>
        <fullName evidence="1">Uncharacterized protein</fullName>
    </submittedName>
</protein>
<evidence type="ECO:0000313" key="1">
    <source>
        <dbReference type="EMBL" id="PTW62949.1"/>
    </source>
</evidence>
<gene>
    <name evidence="1" type="ORF">C8N35_101998</name>
</gene>
<comment type="caution">
    <text evidence="1">The sequence shown here is derived from an EMBL/GenBank/DDBJ whole genome shotgun (WGS) entry which is preliminary data.</text>
</comment>